<keyword evidence="1" id="KW-0732">Signal</keyword>
<evidence type="ECO:0000259" key="2">
    <source>
        <dbReference type="Pfam" id="PF07589"/>
    </source>
</evidence>
<dbReference type="EMBL" id="JBHUJC010000029">
    <property type="protein sequence ID" value="MFD2276856.1"/>
    <property type="molecule type" value="Genomic_DNA"/>
</dbReference>
<feature type="chain" id="PRO_5045064813" evidence="1">
    <location>
        <begin position="21"/>
        <end position="226"/>
    </location>
</feature>
<dbReference type="InterPro" id="IPR013424">
    <property type="entry name" value="Ice-binding_C"/>
</dbReference>
<protein>
    <submittedName>
        <fullName evidence="3">PEP-CTERM sorting domain-containing protein</fullName>
    </submittedName>
</protein>
<dbReference type="RefSeq" id="WP_377094198.1">
    <property type="nucleotide sequence ID" value="NZ_JBHSJM010000001.1"/>
</dbReference>
<name>A0ABW5E2L8_9BACT</name>
<dbReference type="Proteomes" id="UP001597297">
    <property type="component" value="Unassembled WGS sequence"/>
</dbReference>
<proteinExistence type="predicted"/>
<evidence type="ECO:0000313" key="3">
    <source>
        <dbReference type="EMBL" id="MFD2276856.1"/>
    </source>
</evidence>
<feature type="signal peptide" evidence="1">
    <location>
        <begin position="1"/>
        <end position="20"/>
    </location>
</feature>
<sequence>MMKKLLLPALALTLASSAQAAIIAGDQIFVDFGNTVATGNYNTINSSALSIADTVRFTDGSTTGVGLTVTATNPYDGGGAIASTAGLTNVNTSDADVYVDTLLSTAGNNGAGNDTITITFTGLDDSLRYDIVGGLARTSGGENFDTDWVISGETTQTADGTAAGGYVEFLGVETTAPGTLTITLTDNLRQSGLAQLSLTAVTAVPEPSSAALLGLGGLALILRRNK</sequence>
<dbReference type="Pfam" id="PF07589">
    <property type="entry name" value="PEP-CTERM"/>
    <property type="match status" value="1"/>
</dbReference>
<evidence type="ECO:0000256" key="1">
    <source>
        <dbReference type="SAM" id="SignalP"/>
    </source>
</evidence>
<organism evidence="3 4">
    <name type="scientific">Rubritalea spongiae</name>
    <dbReference type="NCBI Taxonomy" id="430797"/>
    <lineage>
        <taxon>Bacteria</taxon>
        <taxon>Pseudomonadati</taxon>
        <taxon>Verrucomicrobiota</taxon>
        <taxon>Verrucomicrobiia</taxon>
        <taxon>Verrucomicrobiales</taxon>
        <taxon>Rubritaleaceae</taxon>
        <taxon>Rubritalea</taxon>
    </lineage>
</organism>
<gene>
    <name evidence="3" type="ORF">ACFSQZ_10275</name>
</gene>
<keyword evidence="4" id="KW-1185">Reference proteome</keyword>
<evidence type="ECO:0000313" key="4">
    <source>
        <dbReference type="Proteomes" id="UP001597297"/>
    </source>
</evidence>
<comment type="caution">
    <text evidence="3">The sequence shown here is derived from an EMBL/GenBank/DDBJ whole genome shotgun (WGS) entry which is preliminary data.</text>
</comment>
<feature type="domain" description="Ice-binding protein C-terminal" evidence="2">
    <location>
        <begin position="203"/>
        <end position="224"/>
    </location>
</feature>
<dbReference type="NCBIfam" id="TIGR02595">
    <property type="entry name" value="PEP_CTERM"/>
    <property type="match status" value="1"/>
</dbReference>
<reference evidence="4" key="1">
    <citation type="journal article" date="2019" name="Int. J. Syst. Evol. Microbiol.">
        <title>The Global Catalogue of Microorganisms (GCM) 10K type strain sequencing project: providing services to taxonomists for standard genome sequencing and annotation.</title>
        <authorList>
            <consortium name="The Broad Institute Genomics Platform"/>
            <consortium name="The Broad Institute Genome Sequencing Center for Infectious Disease"/>
            <person name="Wu L."/>
            <person name="Ma J."/>
        </authorList>
    </citation>
    <scope>NUCLEOTIDE SEQUENCE [LARGE SCALE GENOMIC DNA]</scope>
    <source>
        <strain evidence="4">JCM 16545</strain>
    </source>
</reference>
<accession>A0ABW5E2L8</accession>